<evidence type="ECO:0000313" key="1">
    <source>
        <dbReference type="EMBL" id="SMX23119.1"/>
    </source>
</evidence>
<keyword evidence="2" id="KW-1185">Reference proteome</keyword>
<name>A0A238IXB9_9RHOB</name>
<dbReference type="EMBL" id="FXXQ01000003">
    <property type="protein sequence ID" value="SMX23119.1"/>
    <property type="molecule type" value="Genomic_DNA"/>
</dbReference>
<sequence>MAVRAHFLSATVVSHLEICDKLTWFGVNEVKSLS</sequence>
<evidence type="ECO:0000313" key="2">
    <source>
        <dbReference type="Proteomes" id="UP000201838"/>
    </source>
</evidence>
<dbReference type="AlphaFoldDB" id="A0A238IXB9"/>
<dbReference type="Proteomes" id="UP000201838">
    <property type="component" value="Unassembled WGS sequence"/>
</dbReference>
<reference evidence="2" key="1">
    <citation type="submission" date="2017-05" db="EMBL/GenBank/DDBJ databases">
        <authorList>
            <person name="Rodrigo-Torres L."/>
            <person name="Arahal R. D."/>
            <person name="Lucena T."/>
        </authorList>
    </citation>
    <scope>NUCLEOTIDE SEQUENCE [LARGE SCALE GENOMIC DNA]</scope>
    <source>
        <strain evidence="2">CECT 8489</strain>
    </source>
</reference>
<accession>A0A238IXB9</accession>
<proteinExistence type="predicted"/>
<gene>
    <name evidence="1" type="ORF">BOA8489_01221</name>
</gene>
<protein>
    <submittedName>
        <fullName evidence="1">Uncharacterized protein</fullName>
    </submittedName>
</protein>
<organism evidence="1 2">
    <name type="scientific">Boseongicola aestuarii</name>
    <dbReference type="NCBI Taxonomy" id="1470561"/>
    <lineage>
        <taxon>Bacteria</taxon>
        <taxon>Pseudomonadati</taxon>
        <taxon>Pseudomonadota</taxon>
        <taxon>Alphaproteobacteria</taxon>
        <taxon>Rhodobacterales</taxon>
        <taxon>Paracoccaceae</taxon>
        <taxon>Boseongicola</taxon>
    </lineage>
</organism>